<dbReference type="Pfam" id="PF13231">
    <property type="entry name" value="PMT_2"/>
    <property type="match status" value="1"/>
</dbReference>
<evidence type="ECO:0000256" key="7">
    <source>
        <dbReference type="ARBA" id="ARBA00023136"/>
    </source>
</evidence>
<evidence type="ECO:0000256" key="6">
    <source>
        <dbReference type="ARBA" id="ARBA00022989"/>
    </source>
</evidence>
<dbReference type="GO" id="GO:0016763">
    <property type="term" value="F:pentosyltransferase activity"/>
    <property type="evidence" value="ECO:0007669"/>
    <property type="project" value="TreeGrafter"/>
</dbReference>
<proteinExistence type="predicted"/>
<evidence type="ECO:0000256" key="1">
    <source>
        <dbReference type="ARBA" id="ARBA00004651"/>
    </source>
</evidence>
<reference evidence="11" key="1">
    <citation type="submission" date="2016-09" db="EMBL/GenBank/DDBJ databases">
        <authorList>
            <person name="Greninger A.L."/>
            <person name="Jerome K.R."/>
            <person name="Mcnair B."/>
            <person name="Wallis C."/>
            <person name="Fang F."/>
        </authorList>
    </citation>
    <scope>NUCLEOTIDE SEQUENCE [LARGE SCALE GENOMIC DNA]</scope>
    <source>
        <strain evidence="11">M6</strain>
    </source>
</reference>
<keyword evidence="11" id="KW-1185">Reference proteome</keyword>
<evidence type="ECO:0000313" key="11">
    <source>
        <dbReference type="Proteomes" id="UP000094053"/>
    </source>
</evidence>
<evidence type="ECO:0000256" key="3">
    <source>
        <dbReference type="ARBA" id="ARBA00022676"/>
    </source>
</evidence>
<dbReference type="PANTHER" id="PTHR33908:SF11">
    <property type="entry name" value="MEMBRANE PROTEIN"/>
    <property type="match status" value="1"/>
</dbReference>
<feature type="transmembrane region" description="Helical" evidence="8">
    <location>
        <begin position="93"/>
        <end position="116"/>
    </location>
</feature>
<accession>A0A1E3RJQ4</accession>
<keyword evidence="2" id="KW-1003">Cell membrane</keyword>
<feature type="transmembrane region" description="Helical" evidence="8">
    <location>
        <begin position="380"/>
        <end position="399"/>
    </location>
</feature>
<dbReference type="STRING" id="1776.BHQ18_11635"/>
<keyword evidence="6 8" id="KW-1133">Transmembrane helix</keyword>
<dbReference type="PANTHER" id="PTHR33908">
    <property type="entry name" value="MANNOSYLTRANSFERASE YKCB-RELATED"/>
    <property type="match status" value="1"/>
</dbReference>
<keyword evidence="4" id="KW-0808">Transferase</keyword>
<evidence type="ECO:0000256" key="8">
    <source>
        <dbReference type="SAM" id="Phobius"/>
    </source>
</evidence>
<feature type="transmembrane region" description="Helical" evidence="8">
    <location>
        <begin position="314"/>
        <end position="334"/>
    </location>
</feature>
<feature type="transmembrane region" description="Helical" evidence="8">
    <location>
        <begin position="176"/>
        <end position="191"/>
    </location>
</feature>
<gene>
    <name evidence="10" type="ORF">BHQ18_11635</name>
</gene>
<protein>
    <recommendedName>
        <fullName evidence="9">Glycosyltransferase RgtA/B/C/D-like domain-containing protein</fullName>
    </recommendedName>
</protein>
<dbReference type="OrthoDB" id="9810303at2"/>
<sequence length="513" mass="56681">MTLATRTRVRSLHRIAADHTEWWIAAATAVISIVALIYVHHRGNIVGYGDAASHLQIARRVLDSPTSGFAQLGSVWLPLQHLLMLPFVWYSPLFYSGIAGSVVSMASYILACVYLYRIVHGLTNGNRVAAVAGVLVFALNPNIVYMQSVPMAELLFFATTAATLFYLQAWIQTERKAYLFAAAFACAFGVLTRYESWLMTMLGFTVIVLIVALKRYDRTKTEGSVLGFIFIAWAPVIGWLGWNWLIMGHPMYFQMGEYAMSALWVDPNDPSVGDLLTAVKTYWYAVVHNLGLPIVVAMLVGLGAILARRRRLDSLPVLSLAALPVFFTWAVYSGTRPMNVTETSGYLYNLRFGLVVALLAAVAIGYLVSTLPSPARLPSAVATAVLAVAVATGGVITVAETQTGVARAVTDGRSEVSAFLREHYDGGLILQESFDNETVLFHAKIPLRNHIYEGSYRLWEPALAFPAANHIKWIVMRGGRKPDKVHQALSGSERLEGYRLVYRNDEYFVYSRG</sequence>
<comment type="caution">
    <text evidence="10">The sequence shown here is derived from an EMBL/GenBank/DDBJ whole genome shotgun (WGS) entry which is preliminary data.</text>
</comment>
<comment type="subcellular location">
    <subcellularLocation>
        <location evidence="1">Cell membrane</location>
        <topology evidence="1">Multi-pass membrane protein</topology>
    </subcellularLocation>
</comment>
<organism evidence="10 11">
    <name type="scientific">Mycolicibacterium flavescens</name>
    <name type="common">Mycobacterium flavescens</name>
    <dbReference type="NCBI Taxonomy" id="1776"/>
    <lineage>
        <taxon>Bacteria</taxon>
        <taxon>Bacillati</taxon>
        <taxon>Actinomycetota</taxon>
        <taxon>Actinomycetes</taxon>
        <taxon>Mycobacteriales</taxon>
        <taxon>Mycobacteriaceae</taxon>
        <taxon>Mycolicibacterium</taxon>
    </lineage>
</organism>
<dbReference type="Proteomes" id="UP000094053">
    <property type="component" value="Unassembled WGS sequence"/>
</dbReference>
<dbReference type="RefSeq" id="WP_069413762.1">
    <property type="nucleotide sequence ID" value="NZ_JACKUL010000029.1"/>
</dbReference>
<feature type="transmembrane region" description="Helical" evidence="8">
    <location>
        <begin position="151"/>
        <end position="169"/>
    </location>
</feature>
<keyword evidence="5 8" id="KW-0812">Transmembrane</keyword>
<dbReference type="AlphaFoldDB" id="A0A1E3RJQ4"/>
<feature type="transmembrane region" description="Helical" evidence="8">
    <location>
        <begin position="197"/>
        <end position="213"/>
    </location>
</feature>
<dbReference type="EMBL" id="MIHA01000007">
    <property type="protein sequence ID" value="ODQ90093.1"/>
    <property type="molecule type" value="Genomic_DNA"/>
</dbReference>
<feature type="transmembrane region" description="Helical" evidence="8">
    <location>
        <begin position="346"/>
        <end position="368"/>
    </location>
</feature>
<evidence type="ECO:0000256" key="2">
    <source>
        <dbReference type="ARBA" id="ARBA00022475"/>
    </source>
</evidence>
<dbReference type="GO" id="GO:0005886">
    <property type="term" value="C:plasma membrane"/>
    <property type="evidence" value="ECO:0007669"/>
    <property type="project" value="UniProtKB-SubCell"/>
</dbReference>
<dbReference type="GO" id="GO:0009103">
    <property type="term" value="P:lipopolysaccharide biosynthetic process"/>
    <property type="evidence" value="ECO:0007669"/>
    <property type="project" value="UniProtKB-ARBA"/>
</dbReference>
<evidence type="ECO:0000313" key="10">
    <source>
        <dbReference type="EMBL" id="ODQ90093.1"/>
    </source>
</evidence>
<keyword evidence="7 8" id="KW-0472">Membrane</keyword>
<name>A0A1E3RJQ4_MYCFV</name>
<feature type="transmembrane region" description="Helical" evidence="8">
    <location>
        <begin position="128"/>
        <end position="145"/>
    </location>
</feature>
<evidence type="ECO:0000256" key="5">
    <source>
        <dbReference type="ARBA" id="ARBA00022692"/>
    </source>
</evidence>
<feature type="transmembrane region" description="Helical" evidence="8">
    <location>
        <begin position="21"/>
        <end position="39"/>
    </location>
</feature>
<feature type="domain" description="Glycosyltransferase RgtA/B/C/D-like" evidence="9">
    <location>
        <begin position="100"/>
        <end position="239"/>
    </location>
</feature>
<dbReference type="InterPro" id="IPR038731">
    <property type="entry name" value="RgtA/B/C-like"/>
</dbReference>
<feature type="transmembrane region" description="Helical" evidence="8">
    <location>
        <begin position="225"/>
        <end position="245"/>
    </location>
</feature>
<keyword evidence="3" id="KW-0328">Glycosyltransferase</keyword>
<feature type="transmembrane region" description="Helical" evidence="8">
    <location>
        <begin position="282"/>
        <end position="307"/>
    </location>
</feature>
<evidence type="ECO:0000256" key="4">
    <source>
        <dbReference type="ARBA" id="ARBA00022679"/>
    </source>
</evidence>
<dbReference type="InterPro" id="IPR050297">
    <property type="entry name" value="LipidA_mod_glycosyltrf_83"/>
</dbReference>
<evidence type="ECO:0000259" key="9">
    <source>
        <dbReference type="Pfam" id="PF13231"/>
    </source>
</evidence>